<proteinExistence type="predicted"/>
<dbReference type="Proteomes" id="UP001362899">
    <property type="component" value="Unassembled WGS sequence"/>
</dbReference>
<keyword evidence="2" id="KW-0732">Signal</keyword>
<feature type="compositionally biased region" description="Polar residues" evidence="1">
    <location>
        <begin position="95"/>
        <end position="144"/>
    </location>
</feature>
<feature type="region of interest" description="Disordered" evidence="1">
    <location>
        <begin position="91"/>
        <end position="153"/>
    </location>
</feature>
<protein>
    <submittedName>
        <fullName evidence="3">Uncharacterized protein</fullName>
    </submittedName>
</protein>
<name>A0AAV5RH25_STABA</name>
<feature type="signal peptide" evidence="2">
    <location>
        <begin position="1"/>
        <end position="15"/>
    </location>
</feature>
<comment type="caution">
    <text evidence="3">The sequence shown here is derived from an EMBL/GenBank/DDBJ whole genome shotgun (WGS) entry which is preliminary data.</text>
</comment>
<dbReference type="EMBL" id="BTGC01000003">
    <property type="protein sequence ID" value="GMM50466.1"/>
    <property type="molecule type" value="Genomic_DNA"/>
</dbReference>
<evidence type="ECO:0000313" key="3">
    <source>
        <dbReference type="EMBL" id="GMM50466.1"/>
    </source>
</evidence>
<gene>
    <name evidence="3" type="ORF">DASB73_014240</name>
</gene>
<accession>A0AAV5RH25</accession>
<sequence>MYASILFLLAQFTSADSLGPFKLQSELVTFSNPLATETNYVVEQNTVDTAIVTLETKPTSTKHTSTNTVTVWTPVGTNVVVVTGTVVIHTGTTNQGDSNTDTGINSISSLDSTNEKITSQEYTNTTPDGQTNTSINKASVNLNPTTTSSDTISTTLSLHKKGTTETSSSSSSQKSIVWPFNNQPTVPFNPSAFIPTPQMSPTTTLSSGAYKNLTSIRSNSSSNFHSNNTQVTITQRETDTLTATAIETDIRTQVQISVLRETSTETAVRTEIAASTAVTTIYPEFNGITINFNQTNVDSYLNLLTMELLANSSQPQYIQLSQYGLYYFNGVTLIPVSVGTAIYPSTSVVTSTSTTFYDFSCDEIGGNADLLMCKRNNQFKISPSWFLLLPLLLL</sequence>
<evidence type="ECO:0000256" key="1">
    <source>
        <dbReference type="SAM" id="MobiDB-lite"/>
    </source>
</evidence>
<feature type="chain" id="PRO_5043786613" evidence="2">
    <location>
        <begin position="16"/>
        <end position="394"/>
    </location>
</feature>
<organism evidence="3 4">
    <name type="scientific">Starmerella bacillaris</name>
    <name type="common">Yeast</name>
    <name type="synonym">Candida zemplinina</name>
    <dbReference type="NCBI Taxonomy" id="1247836"/>
    <lineage>
        <taxon>Eukaryota</taxon>
        <taxon>Fungi</taxon>
        <taxon>Dikarya</taxon>
        <taxon>Ascomycota</taxon>
        <taxon>Saccharomycotina</taxon>
        <taxon>Dipodascomycetes</taxon>
        <taxon>Dipodascales</taxon>
        <taxon>Trichomonascaceae</taxon>
        <taxon>Starmerella</taxon>
    </lineage>
</organism>
<keyword evidence="4" id="KW-1185">Reference proteome</keyword>
<evidence type="ECO:0000256" key="2">
    <source>
        <dbReference type="SAM" id="SignalP"/>
    </source>
</evidence>
<evidence type="ECO:0000313" key="4">
    <source>
        <dbReference type="Proteomes" id="UP001362899"/>
    </source>
</evidence>
<dbReference type="AlphaFoldDB" id="A0AAV5RH25"/>
<reference evidence="3 4" key="1">
    <citation type="journal article" date="2023" name="Elife">
        <title>Identification of key yeast species and microbe-microbe interactions impacting larval growth of Drosophila in the wild.</title>
        <authorList>
            <person name="Mure A."/>
            <person name="Sugiura Y."/>
            <person name="Maeda R."/>
            <person name="Honda K."/>
            <person name="Sakurai N."/>
            <person name="Takahashi Y."/>
            <person name="Watada M."/>
            <person name="Katoh T."/>
            <person name="Gotoh A."/>
            <person name="Gotoh Y."/>
            <person name="Taniguchi I."/>
            <person name="Nakamura K."/>
            <person name="Hayashi T."/>
            <person name="Katayama T."/>
            <person name="Uemura T."/>
            <person name="Hattori Y."/>
        </authorList>
    </citation>
    <scope>NUCLEOTIDE SEQUENCE [LARGE SCALE GENOMIC DNA]</scope>
    <source>
        <strain evidence="3 4">SB-73</strain>
    </source>
</reference>